<dbReference type="InterPro" id="IPR000847">
    <property type="entry name" value="LysR_HTH_N"/>
</dbReference>
<keyword evidence="7" id="KW-1185">Reference proteome</keyword>
<dbReference type="InterPro" id="IPR036390">
    <property type="entry name" value="WH_DNA-bd_sf"/>
</dbReference>
<accession>A0A1J6HJ46</accession>
<dbReference type="OrthoDB" id="9786526at2"/>
<dbReference type="GO" id="GO:0006351">
    <property type="term" value="P:DNA-templated transcription"/>
    <property type="evidence" value="ECO:0007669"/>
    <property type="project" value="TreeGrafter"/>
</dbReference>
<proteinExistence type="inferred from homology"/>
<dbReference type="InterPro" id="IPR058163">
    <property type="entry name" value="LysR-type_TF_proteobact-type"/>
</dbReference>
<gene>
    <name evidence="6" type="ORF">BLA27_16950</name>
</gene>
<dbReference type="Pfam" id="PF03466">
    <property type="entry name" value="LysR_substrate"/>
    <property type="match status" value="1"/>
</dbReference>
<dbReference type="SUPFAM" id="SSF53850">
    <property type="entry name" value="Periplasmic binding protein-like II"/>
    <property type="match status" value="1"/>
</dbReference>
<evidence type="ECO:0000313" key="6">
    <source>
        <dbReference type="EMBL" id="OIS92403.1"/>
    </source>
</evidence>
<keyword evidence="3" id="KW-0238">DNA-binding</keyword>
<dbReference type="GO" id="GO:0003700">
    <property type="term" value="F:DNA-binding transcription factor activity"/>
    <property type="evidence" value="ECO:0007669"/>
    <property type="project" value="InterPro"/>
</dbReference>
<dbReference type="AlphaFoldDB" id="A0A1J6HJ46"/>
<protein>
    <submittedName>
        <fullName evidence="6">LysR family transcriptional regulator</fullName>
    </submittedName>
</protein>
<dbReference type="PANTHER" id="PTHR30537">
    <property type="entry name" value="HTH-TYPE TRANSCRIPTIONAL REGULATOR"/>
    <property type="match status" value="1"/>
</dbReference>
<evidence type="ECO:0000256" key="4">
    <source>
        <dbReference type="ARBA" id="ARBA00023163"/>
    </source>
</evidence>
<evidence type="ECO:0000259" key="5">
    <source>
        <dbReference type="PROSITE" id="PS50931"/>
    </source>
</evidence>
<dbReference type="SUPFAM" id="SSF46785">
    <property type="entry name" value="Winged helix' DNA-binding domain"/>
    <property type="match status" value="1"/>
</dbReference>
<keyword evidence="4" id="KW-0804">Transcription</keyword>
<dbReference type="GO" id="GO:0043565">
    <property type="term" value="F:sequence-specific DNA binding"/>
    <property type="evidence" value="ECO:0007669"/>
    <property type="project" value="TreeGrafter"/>
</dbReference>
<comment type="caution">
    <text evidence="6">The sequence shown here is derived from an EMBL/GenBank/DDBJ whole genome shotgun (WGS) entry which is preliminary data.</text>
</comment>
<dbReference type="PANTHER" id="PTHR30537:SF31">
    <property type="entry name" value="TRANSCRIPTIONAL REGULATOR, LYSR FAMILY"/>
    <property type="match status" value="1"/>
</dbReference>
<dbReference type="EMBL" id="MOEC01000017">
    <property type="protein sequence ID" value="OIS92403.1"/>
    <property type="molecule type" value="Genomic_DNA"/>
</dbReference>
<evidence type="ECO:0000256" key="1">
    <source>
        <dbReference type="ARBA" id="ARBA00009437"/>
    </source>
</evidence>
<dbReference type="PROSITE" id="PS50931">
    <property type="entry name" value="HTH_LYSR"/>
    <property type="match status" value="1"/>
</dbReference>
<dbReference type="Proteomes" id="UP000182985">
    <property type="component" value="Unassembled WGS sequence"/>
</dbReference>
<organism evidence="6 7">
    <name type="scientific">Brucella cytisi</name>
    <dbReference type="NCBI Taxonomy" id="407152"/>
    <lineage>
        <taxon>Bacteria</taxon>
        <taxon>Pseudomonadati</taxon>
        <taxon>Pseudomonadota</taxon>
        <taxon>Alphaproteobacteria</taxon>
        <taxon>Hyphomicrobiales</taxon>
        <taxon>Brucellaceae</taxon>
        <taxon>Brucella/Ochrobactrum group</taxon>
        <taxon>Brucella</taxon>
    </lineage>
</organism>
<dbReference type="InterPro" id="IPR005119">
    <property type="entry name" value="LysR_subst-bd"/>
</dbReference>
<evidence type="ECO:0000256" key="2">
    <source>
        <dbReference type="ARBA" id="ARBA00023015"/>
    </source>
</evidence>
<dbReference type="InterPro" id="IPR036388">
    <property type="entry name" value="WH-like_DNA-bd_sf"/>
</dbReference>
<dbReference type="Gene3D" id="3.40.190.290">
    <property type="match status" value="1"/>
</dbReference>
<name>A0A1J6HJ46_9HYPH</name>
<comment type="similarity">
    <text evidence="1">Belongs to the LysR transcriptional regulatory family.</text>
</comment>
<feature type="domain" description="HTH lysR-type" evidence="5">
    <location>
        <begin position="2"/>
        <end position="59"/>
    </location>
</feature>
<dbReference type="Pfam" id="PF00126">
    <property type="entry name" value="HTH_1"/>
    <property type="match status" value="1"/>
</dbReference>
<reference evidence="6 7" key="1">
    <citation type="submission" date="2016-10" db="EMBL/GenBank/DDBJ databases">
        <title>The Draft Genome Sequence of the Potato Rhizosphere Bacteria Ochrobactrum sp. IPA7.2.</title>
        <authorList>
            <person name="Gogoleva N.E."/>
            <person name="Khlopko Y.A."/>
            <person name="Burygin G.L."/>
            <person name="Plotnikov A.O."/>
        </authorList>
    </citation>
    <scope>NUCLEOTIDE SEQUENCE [LARGE SCALE GENOMIC DNA]</scope>
    <source>
        <strain evidence="6 7">IPA7.2</strain>
    </source>
</reference>
<evidence type="ECO:0000256" key="3">
    <source>
        <dbReference type="ARBA" id="ARBA00023125"/>
    </source>
</evidence>
<dbReference type="CDD" id="cd08422">
    <property type="entry name" value="PBP2_CrgA_like"/>
    <property type="match status" value="1"/>
</dbReference>
<dbReference type="FunFam" id="1.10.10.10:FF:000001">
    <property type="entry name" value="LysR family transcriptional regulator"/>
    <property type="match status" value="1"/>
</dbReference>
<evidence type="ECO:0000313" key="7">
    <source>
        <dbReference type="Proteomes" id="UP000182985"/>
    </source>
</evidence>
<keyword evidence="2" id="KW-0805">Transcription regulation</keyword>
<dbReference type="RefSeq" id="WP_071632762.1">
    <property type="nucleotide sequence ID" value="NZ_MOEC01000017.1"/>
</dbReference>
<dbReference type="Gene3D" id="1.10.10.10">
    <property type="entry name" value="Winged helix-like DNA-binding domain superfamily/Winged helix DNA-binding domain"/>
    <property type="match status" value="1"/>
</dbReference>
<sequence>MLNLNDLYFFTQAVDNGSFAAAARRLDCPKSTISKRVAALEKTLGAQLVHRTSRRFSLTDVGREVYDHARAAMIEAEAVEAVVHRRLAEPSGTVRITASVPTAQFQLADRLPLLARQYPKLTVQLHVTDRFIDLVQDGFDIAVRSHFEPLPDSDLIQRRLSEDRIILVAAPSYVDQHGEPTTPEVLSEHWGLMSNMTMKPWRLSDSDGRTVEVVPRPQFYSDESVTLIRAAVTGLGIVCLPEMISAEALREGQLVRILPTWTAGTVMSTILTPHKRGQLPAVRAVIDFLVEEAASDKGLSS</sequence>